<organism evidence="1 2">
    <name type="scientific">Pisolithus tinctorius Marx 270</name>
    <dbReference type="NCBI Taxonomy" id="870435"/>
    <lineage>
        <taxon>Eukaryota</taxon>
        <taxon>Fungi</taxon>
        <taxon>Dikarya</taxon>
        <taxon>Basidiomycota</taxon>
        <taxon>Agaricomycotina</taxon>
        <taxon>Agaricomycetes</taxon>
        <taxon>Agaricomycetidae</taxon>
        <taxon>Boletales</taxon>
        <taxon>Sclerodermatineae</taxon>
        <taxon>Pisolithaceae</taxon>
        <taxon>Pisolithus</taxon>
    </lineage>
</organism>
<dbReference type="AlphaFoldDB" id="A0A0C3NMY6"/>
<reference evidence="1 2" key="1">
    <citation type="submission" date="2014-04" db="EMBL/GenBank/DDBJ databases">
        <authorList>
            <consortium name="DOE Joint Genome Institute"/>
            <person name="Kuo A."/>
            <person name="Kohler A."/>
            <person name="Costa M.D."/>
            <person name="Nagy L.G."/>
            <person name="Floudas D."/>
            <person name="Copeland A."/>
            <person name="Barry K.W."/>
            <person name="Cichocki N."/>
            <person name="Veneault-Fourrey C."/>
            <person name="LaButti K."/>
            <person name="Lindquist E.A."/>
            <person name="Lipzen A."/>
            <person name="Lundell T."/>
            <person name="Morin E."/>
            <person name="Murat C."/>
            <person name="Sun H."/>
            <person name="Tunlid A."/>
            <person name="Henrissat B."/>
            <person name="Grigoriev I.V."/>
            <person name="Hibbett D.S."/>
            <person name="Martin F."/>
            <person name="Nordberg H.P."/>
            <person name="Cantor M.N."/>
            <person name="Hua S.X."/>
        </authorList>
    </citation>
    <scope>NUCLEOTIDE SEQUENCE [LARGE SCALE GENOMIC DNA]</scope>
    <source>
        <strain evidence="1 2">Marx 270</strain>
    </source>
</reference>
<evidence type="ECO:0000313" key="1">
    <source>
        <dbReference type="EMBL" id="KIN96985.1"/>
    </source>
</evidence>
<gene>
    <name evidence="1" type="ORF">M404DRAFT_32709</name>
</gene>
<accession>A0A0C3NMY6</accession>
<protein>
    <submittedName>
        <fullName evidence="1">Uncharacterized protein</fullName>
    </submittedName>
</protein>
<reference evidence="2" key="2">
    <citation type="submission" date="2015-01" db="EMBL/GenBank/DDBJ databases">
        <title>Evolutionary Origins and Diversification of the Mycorrhizal Mutualists.</title>
        <authorList>
            <consortium name="DOE Joint Genome Institute"/>
            <consortium name="Mycorrhizal Genomics Consortium"/>
            <person name="Kohler A."/>
            <person name="Kuo A."/>
            <person name="Nagy L.G."/>
            <person name="Floudas D."/>
            <person name="Copeland A."/>
            <person name="Barry K.W."/>
            <person name="Cichocki N."/>
            <person name="Veneault-Fourrey C."/>
            <person name="LaButti K."/>
            <person name="Lindquist E.A."/>
            <person name="Lipzen A."/>
            <person name="Lundell T."/>
            <person name="Morin E."/>
            <person name="Murat C."/>
            <person name="Riley R."/>
            <person name="Ohm R."/>
            <person name="Sun H."/>
            <person name="Tunlid A."/>
            <person name="Henrissat B."/>
            <person name="Grigoriev I.V."/>
            <person name="Hibbett D.S."/>
            <person name="Martin F."/>
        </authorList>
    </citation>
    <scope>NUCLEOTIDE SEQUENCE [LARGE SCALE GENOMIC DNA]</scope>
    <source>
        <strain evidence="2">Marx 270</strain>
    </source>
</reference>
<dbReference type="Proteomes" id="UP000054217">
    <property type="component" value="Unassembled WGS sequence"/>
</dbReference>
<keyword evidence="2" id="KW-1185">Reference proteome</keyword>
<name>A0A0C3NMY6_PISTI</name>
<evidence type="ECO:0000313" key="2">
    <source>
        <dbReference type="Proteomes" id="UP000054217"/>
    </source>
</evidence>
<dbReference type="HOGENOM" id="CLU_1704959_0_0_1"/>
<dbReference type="InParanoid" id="A0A0C3NMY6"/>
<proteinExistence type="predicted"/>
<sequence length="161" mass="17311">MAPDWSCSLRTHSFWPVSHLRPPSASDTPWVALCYSTVTHSAFRPLPPPGTTPVLYPGPFGYQLTPHLPPNHRHCHPTIDSGVPVLAIPPTPVLPVVSWPAGLHRPSCFLSGSGSGLHTLIFDSNTPYYPYTSPACPAGFVSPVLKLFQPCKKLPGTGLDA</sequence>
<dbReference type="EMBL" id="KN832036">
    <property type="protein sequence ID" value="KIN96985.1"/>
    <property type="molecule type" value="Genomic_DNA"/>
</dbReference>